<protein>
    <submittedName>
        <fullName evidence="2">GIY-YIG nuclease family protein</fullName>
    </submittedName>
</protein>
<dbReference type="InterPro" id="IPR035901">
    <property type="entry name" value="GIY-YIG_endonuc_sf"/>
</dbReference>
<feature type="domain" description="GIY-YIG" evidence="1">
    <location>
        <begin position="183"/>
        <end position="281"/>
    </location>
</feature>
<dbReference type="Gene3D" id="3.40.1440.10">
    <property type="entry name" value="GIY-YIG endonuclease"/>
    <property type="match status" value="1"/>
</dbReference>
<evidence type="ECO:0000259" key="1">
    <source>
        <dbReference type="PROSITE" id="PS50164"/>
    </source>
</evidence>
<dbReference type="AlphaFoldDB" id="A0A395GAI4"/>
<dbReference type="Proteomes" id="UP000229523">
    <property type="component" value="Unassembled WGS sequence"/>
</dbReference>
<keyword evidence="3" id="KW-1185">Reference proteome</keyword>
<proteinExistence type="predicted"/>
<dbReference type="SMART" id="SM00465">
    <property type="entry name" value="GIYc"/>
    <property type="match status" value="1"/>
</dbReference>
<sequence length="282" mass="32885">MQGAVIMSHIKLNDLLGFTEEEINHVKIKFNQSNGFVDPMEVFKQNPEEVNTQWLFWRNKSRYFNVGQTAVCLLKLSYDTWLLTTIKKVTKELDVLEGINYEGVELPQYEQYYGRVIIKFKKSFMAQGRFYKDLHQELVVQQILPTIYDGDDFPGYDKVKLSYQQLATIIHRGKRDWIAALENQNAVYLITDKSNGKLYVGSATSMSKMLLTRWSNYVANGHGGNKELVALVEEKGFDYVKENFQYTILENYNGKVDDKLVLQRESYWKEALQSRQFGYNSN</sequence>
<name>A0A395GAI4_9STAP</name>
<dbReference type="EMBL" id="MJBI02000002">
    <property type="protein sequence ID" value="RAI81061.1"/>
    <property type="molecule type" value="Genomic_DNA"/>
</dbReference>
<dbReference type="Pfam" id="PF01541">
    <property type="entry name" value="GIY-YIG"/>
    <property type="match status" value="1"/>
</dbReference>
<dbReference type="InterPro" id="IPR000305">
    <property type="entry name" value="GIY-YIG_endonuc"/>
</dbReference>
<evidence type="ECO:0000313" key="2">
    <source>
        <dbReference type="EMBL" id="RAI81061.1"/>
    </source>
</evidence>
<reference evidence="2 3" key="1">
    <citation type="journal article" date="2018" name="Front. Microbiol.">
        <title>Description and Comparative Genomics of Macrococcus caseolyticus subsp. hominis subsp. nov., Macrococcus goetzii sp. nov., Macrococcus epidermidis sp. nov., and Macrococcus bohemicus sp. nov., Novel Macrococci From Human Clinical Material With Virulence Potential and Suspected Uptake of Foreign DNA by Natural Transformation.</title>
        <authorList>
            <person name="Maslanova I."/>
            <person name="Wertheimer Z."/>
            <person name="Sedlacek I."/>
            <person name="Svec P."/>
            <person name="Indrakova A."/>
            <person name="Kovarovic V."/>
            <person name="Schumann P."/>
            <person name="Sproer C."/>
            <person name="Kralova S."/>
            <person name="Sedo O."/>
            <person name="Kristofova L."/>
            <person name="Vrbovska V."/>
            <person name="Fuzik T."/>
            <person name="Petras P."/>
            <person name="Zdrahal Z."/>
            <person name="Ruzickova V."/>
            <person name="Doskar J."/>
            <person name="Pantucek R."/>
        </authorList>
    </citation>
    <scope>NUCLEOTIDE SEQUENCE [LARGE SCALE GENOMIC DNA]</scope>
    <source>
        <strain evidence="2 3">CCM 4927</strain>
    </source>
</reference>
<organism evidence="2 3">
    <name type="scientific">Macrococcoides goetzii</name>
    <dbReference type="NCBI Taxonomy" id="1891097"/>
    <lineage>
        <taxon>Bacteria</taxon>
        <taxon>Bacillati</taxon>
        <taxon>Bacillota</taxon>
        <taxon>Bacilli</taxon>
        <taxon>Bacillales</taxon>
        <taxon>Staphylococcaceae</taxon>
        <taxon>Macrococcoides</taxon>
    </lineage>
</organism>
<dbReference type="SUPFAM" id="SSF82771">
    <property type="entry name" value="GIY-YIG endonuclease"/>
    <property type="match status" value="1"/>
</dbReference>
<gene>
    <name evidence="2" type="ORF">BFS35_005715</name>
</gene>
<dbReference type="CDD" id="cd10446">
    <property type="entry name" value="GIY-YIG_unchar_1"/>
    <property type="match status" value="1"/>
</dbReference>
<dbReference type="PROSITE" id="PS50164">
    <property type="entry name" value="GIY_YIG"/>
    <property type="match status" value="1"/>
</dbReference>
<accession>A0A395GAI4</accession>
<comment type="caution">
    <text evidence="2">The sequence shown here is derived from an EMBL/GenBank/DDBJ whole genome shotgun (WGS) entry which is preliminary data.</text>
</comment>
<evidence type="ECO:0000313" key="3">
    <source>
        <dbReference type="Proteomes" id="UP000229523"/>
    </source>
</evidence>